<evidence type="ECO:0000259" key="2">
    <source>
        <dbReference type="PROSITE" id="PS50164"/>
    </source>
</evidence>
<dbReference type="SUPFAM" id="SSF82771">
    <property type="entry name" value="GIY-YIG endonuclease"/>
    <property type="match status" value="1"/>
</dbReference>
<dbReference type="PANTHER" id="PTHR34477">
    <property type="entry name" value="UPF0213 PROTEIN YHBQ"/>
    <property type="match status" value="1"/>
</dbReference>
<comment type="similarity">
    <text evidence="1">Belongs to the UPF0213 family.</text>
</comment>
<protein>
    <submittedName>
        <fullName evidence="3">Endonuclease</fullName>
    </submittedName>
</protein>
<keyword evidence="3" id="KW-0255">Endonuclease</keyword>
<dbReference type="InterPro" id="IPR050190">
    <property type="entry name" value="UPF0213_domain"/>
</dbReference>
<sequence length="84" mass="9729">MGKHHIYIAECSDGTYYTGYAVNVKARIKVHNSGKGAKYTRARRPVTLKYTESFDTKSEALKREYAIKQLTRVQKEELMSEVKR</sequence>
<evidence type="ECO:0000313" key="3">
    <source>
        <dbReference type="EMBL" id="MBB5176605.1"/>
    </source>
</evidence>
<keyword evidence="3" id="KW-0540">Nuclease</keyword>
<keyword evidence="4" id="KW-1185">Reference proteome</keyword>
<dbReference type="CDD" id="cd10456">
    <property type="entry name" value="GIY-YIG_UPF0213"/>
    <property type="match status" value="1"/>
</dbReference>
<dbReference type="InterPro" id="IPR000305">
    <property type="entry name" value="GIY-YIG_endonuc"/>
</dbReference>
<dbReference type="RefSeq" id="WP_183675354.1">
    <property type="nucleotide sequence ID" value="NZ_CBCRYX010000013.1"/>
</dbReference>
<keyword evidence="3" id="KW-0378">Hydrolase</keyword>
<accession>A0A9Q2D0P4</accession>
<dbReference type="PANTHER" id="PTHR34477:SF1">
    <property type="entry name" value="UPF0213 PROTEIN YHBQ"/>
    <property type="match status" value="1"/>
</dbReference>
<name>A0A9Q2D0P4_9STAP</name>
<evidence type="ECO:0000256" key="1">
    <source>
        <dbReference type="ARBA" id="ARBA00007435"/>
    </source>
</evidence>
<dbReference type="EMBL" id="JACHHF010000010">
    <property type="protein sequence ID" value="MBB5176605.1"/>
    <property type="molecule type" value="Genomic_DNA"/>
</dbReference>
<dbReference type="PROSITE" id="PS50164">
    <property type="entry name" value="GIY_YIG"/>
    <property type="match status" value="1"/>
</dbReference>
<organism evidence="3 4">
    <name type="scientific">Nosocomiicoccus ampullae</name>
    <dbReference type="NCBI Taxonomy" id="489910"/>
    <lineage>
        <taxon>Bacteria</taxon>
        <taxon>Bacillati</taxon>
        <taxon>Bacillota</taxon>
        <taxon>Bacilli</taxon>
        <taxon>Bacillales</taxon>
        <taxon>Staphylococcaceae</taxon>
        <taxon>Nosocomiicoccus</taxon>
    </lineage>
</organism>
<dbReference type="AlphaFoldDB" id="A0A9Q2D0P4"/>
<evidence type="ECO:0000313" key="4">
    <source>
        <dbReference type="Proteomes" id="UP000579136"/>
    </source>
</evidence>
<dbReference type="Gene3D" id="3.40.1440.10">
    <property type="entry name" value="GIY-YIG endonuclease"/>
    <property type="match status" value="1"/>
</dbReference>
<reference evidence="3 4" key="1">
    <citation type="submission" date="2020-08" db="EMBL/GenBank/DDBJ databases">
        <title>Genomic Encyclopedia of Type Strains, Phase IV (KMG-IV): sequencing the most valuable type-strain genomes for metagenomic binning, comparative biology and taxonomic classification.</title>
        <authorList>
            <person name="Goeker M."/>
        </authorList>
    </citation>
    <scope>NUCLEOTIDE SEQUENCE [LARGE SCALE GENOMIC DNA]</scope>
    <source>
        <strain evidence="3 4">DSM 19163</strain>
    </source>
</reference>
<proteinExistence type="inferred from homology"/>
<gene>
    <name evidence="3" type="ORF">HNQ45_001493</name>
</gene>
<dbReference type="Pfam" id="PF01541">
    <property type="entry name" value="GIY-YIG"/>
    <property type="match status" value="1"/>
</dbReference>
<dbReference type="InterPro" id="IPR035901">
    <property type="entry name" value="GIY-YIG_endonuc_sf"/>
</dbReference>
<dbReference type="Proteomes" id="UP000579136">
    <property type="component" value="Unassembled WGS sequence"/>
</dbReference>
<feature type="domain" description="GIY-YIG" evidence="2">
    <location>
        <begin position="2"/>
        <end position="77"/>
    </location>
</feature>
<dbReference type="GO" id="GO:0004519">
    <property type="term" value="F:endonuclease activity"/>
    <property type="evidence" value="ECO:0007669"/>
    <property type="project" value="UniProtKB-KW"/>
</dbReference>
<dbReference type="SMART" id="SM00465">
    <property type="entry name" value="GIYc"/>
    <property type="match status" value="1"/>
</dbReference>
<comment type="caution">
    <text evidence="3">The sequence shown here is derived from an EMBL/GenBank/DDBJ whole genome shotgun (WGS) entry which is preliminary data.</text>
</comment>